<reference evidence="1" key="1">
    <citation type="submission" date="2021-02" db="EMBL/GenBank/DDBJ databases">
        <authorList>
            <person name="Dougan E. K."/>
            <person name="Rhodes N."/>
            <person name="Thang M."/>
            <person name="Chan C."/>
        </authorList>
    </citation>
    <scope>NUCLEOTIDE SEQUENCE</scope>
</reference>
<dbReference type="InterPro" id="IPR029064">
    <property type="entry name" value="Ribosomal_eL30-like_sf"/>
</dbReference>
<proteinExistence type="predicted"/>
<sequence length="94" mass="10825">VSAVMAGFFDILSLRNPSVKELLRLRVGGRRARLKQGLNLVRGRQLIHSLGEHFRFKEVYTNEPRDSFSSYNADRVVRVEKSVLKHVLFGPCRE</sequence>
<comment type="caution">
    <text evidence="1">The sequence shown here is derived from an EMBL/GenBank/DDBJ whole genome shotgun (WGS) entry which is preliminary data.</text>
</comment>
<accession>A0A813IHC3</accession>
<evidence type="ECO:0000313" key="1">
    <source>
        <dbReference type="EMBL" id="CAE8652991.1"/>
    </source>
</evidence>
<dbReference type="AlphaFoldDB" id="A0A813IHC3"/>
<organism evidence="1 2">
    <name type="scientific">Polarella glacialis</name>
    <name type="common">Dinoflagellate</name>
    <dbReference type="NCBI Taxonomy" id="89957"/>
    <lineage>
        <taxon>Eukaryota</taxon>
        <taxon>Sar</taxon>
        <taxon>Alveolata</taxon>
        <taxon>Dinophyceae</taxon>
        <taxon>Suessiales</taxon>
        <taxon>Suessiaceae</taxon>
        <taxon>Polarella</taxon>
    </lineage>
</organism>
<evidence type="ECO:0000313" key="2">
    <source>
        <dbReference type="Proteomes" id="UP000626109"/>
    </source>
</evidence>
<dbReference type="Gene3D" id="3.30.1330.30">
    <property type="match status" value="1"/>
</dbReference>
<protein>
    <submittedName>
        <fullName evidence="1">Uncharacterized protein</fullName>
    </submittedName>
</protein>
<gene>
    <name evidence="1" type="ORF">PGLA2088_LOCUS10102</name>
</gene>
<dbReference type="EMBL" id="CAJNNW010011314">
    <property type="protein sequence ID" value="CAE8652991.1"/>
    <property type="molecule type" value="Genomic_DNA"/>
</dbReference>
<feature type="non-terminal residue" evidence="1">
    <location>
        <position position="1"/>
    </location>
</feature>
<feature type="non-terminal residue" evidence="1">
    <location>
        <position position="94"/>
    </location>
</feature>
<name>A0A813IHC3_POLGL</name>
<dbReference type="Proteomes" id="UP000626109">
    <property type="component" value="Unassembled WGS sequence"/>
</dbReference>